<evidence type="ECO:0000313" key="2">
    <source>
        <dbReference type="EMBL" id="RDI42159.1"/>
    </source>
</evidence>
<keyword evidence="3" id="KW-1185">Reference proteome</keyword>
<evidence type="ECO:0000313" key="3">
    <source>
        <dbReference type="Proteomes" id="UP000255355"/>
    </source>
</evidence>
<keyword evidence="1" id="KW-0472">Membrane</keyword>
<dbReference type="EMBL" id="QQAZ01000028">
    <property type="protein sequence ID" value="RDI42159.1"/>
    <property type="molecule type" value="Genomic_DNA"/>
</dbReference>
<evidence type="ECO:0000256" key="1">
    <source>
        <dbReference type="SAM" id="Phobius"/>
    </source>
</evidence>
<proteinExistence type="predicted"/>
<dbReference type="RefSeq" id="WP_068032869.1">
    <property type="nucleotide sequence ID" value="NZ_QQAZ01000028.1"/>
</dbReference>
<feature type="transmembrane region" description="Helical" evidence="1">
    <location>
        <begin position="76"/>
        <end position="97"/>
    </location>
</feature>
<keyword evidence="1" id="KW-1133">Transmembrane helix</keyword>
<feature type="transmembrane region" description="Helical" evidence="1">
    <location>
        <begin position="21"/>
        <end position="38"/>
    </location>
</feature>
<organism evidence="2 3">
    <name type="scientific">Nocardia mexicana</name>
    <dbReference type="NCBI Taxonomy" id="279262"/>
    <lineage>
        <taxon>Bacteria</taxon>
        <taxon>Bacillati</taxon>
        <taxon>Actinomycetota</taxon>
        <taxon>Actinomycetes</taxon>
        <taxon>Mycobacteriales</taxon>
        <taxon>Nocardiaceae</taxon>
        <taxon>Nocardia</taxon>
    </lineage>
</organism>
<comment type="caution">
    <text evidence="2">The sequence shown here is derived from an EMBL/GenBank/DDBJ whole genome shotgun (WGS) entry which is preliminary data.</text>
</comment>
<name>A0A370GGB0_9NOCA</name>
<evidence type="ECO:0008006" key="4">
    <source>
        <dbReference type="Google" id="ProtNLM"/>
    </source>
</evidence>
<dbReference type="Proteomes" id="UP000255355">
    <property type="component" value="Unassembled WGS sequence"/>
</dbReference>
<dbReference type="AlphaFoldDB" id="A0A370GGB0"/>
<dbReference type="OrthoDB" id="5197002at2"/>
<feature type="transmembrane region" description="Helical" evidence="1">
    <location>
        <begin position="50"/>
        <end position="69"/>
    </location>
</feature>
<reference evidence="2 3" key="1">
    <citation type="submission" date="2018-07" db="EMBL/GenBank/DDBJ databases">
        <title>Genomic Encyclopedia of Type Strains, Phase IV (KMG-IV): sequencing the most valuable type-strain genomes for metagenomic binning, comparative biology and taxonomic classification.</title>
        <authorList>
            <person name="Goeker M."/>
        </authorList>
    </citation>
    <scope>NUCLEOTIDE SEQUENCE [LARGE SCALE GENOMIC DNA]</scope>
    <source>
        <strain evidence="2 3">DSM 44952</strain>
    </source>
</reference>
<feature type="transmembrane region" description="Helical" evidence="1">
    <location>
        <begin position="103"/>
        <end position="123"/>
    </location>
</feature>
<protein>
    <recommendedName>
        <fullName evidence="4">SPW repeat-containing protein</fullName>
    </recommendedName>
</protein>
<accession>A0A370GGB0</accession>
<gene>
    <name evidence="2" type="ORF">DFR68_12851</name>
</gene>
<keyword evidence="1" id="KW-0812">Transmembrane</keyword>
<sequence>MTTATATIARVDLRSVLRIDGWSTGLFGVVMLAAAPVLRDPLGLPTAWSIPFGVAMLGGAAALLLIAGYAEIPRRLAATVAIANAASAVAMTVLAFIDVIPLTGWGVAFLLVGAAVVAVFAELEFFGLRRA</sequence>